<dbReference type="InterPro" id="IPR028098">
    <property type="entry name" value="Glyco_trans_4-like_N"/>
</dbReference>
<keyword evidence="3" id="KW-0808">Transferase</keyword>
<dbReference type="InterPro" id="IPR001296">
    <property type="entry name" value="Glyco_trans_1"/>
</dbReference>
<protein>
    <submittedName>
        <fullName evidence="3">Glycosyltransferase</fullName>
        <ecNumber evidence="3">2.4.-.-</ecNumber>
    </submittedName>
</protein>
<feature type="domain" description="Glycosyltransferase subfamily 4-like N-terminal" evidence="2">
    <location>
        <begin position="15"/>
        <end position="179"/>
    </location>
</feature>
<evidence type="ECO:0000313" key="4">
    <source>
        <dbReference type="Proteomes" id="UP000095651"/>
    </source>
</evidence>
<evidence type="ECO:0000259" key="2">
    <source>
        <dbReference type="Pfam" id="PF13439"/>
    </source>
</evidence>
<organism evidence="3 4">
    <name type="scientific">Hungatella hathewayi</name>
    <dbReference type="NCBI Taxonomy" id="154046"/>
    <lineage>
        <taxon>Bacteria</taxon>
        <taxon>Bacillati</taxon>
        <taxon>Bacillota</taxon>
        <taxon>Clostridia</taxon>
        <taxon>Lachnospirales</taxon>
        <taxon>Lachnospiraceae</taxon>
        <taxon>Hungatella</taxon>
    </lineage>
</organism>
<name>A0A174NT25_9FIRM</name>
<sequence length="357" mass="40915">MKKKKILYVVEAMGGGVFTYVVEMANKLVSNYDVYIAYSVRPQTPENYKDYFDSKIHLIRVKNFIRSVNLKRDFLAFREIKNIASEVQPDIIHLHSSKAGALGRWAFNGNKIHLFYTPHGYSFLMSNQSKIKQKIYYMIEAISAKRCCTTISCSKGEHNVTLKLTSNAKYVNNGIDIEQLESELKRSGTSSVEEKRPMVFTLGRICYQKNPSLFNEIAKRFPEIEFLWIGDGELKNELTAKNITITGWVERSDALKYAKECRCFLLTSRWEGLPISLLEAMYMKKICIVSDVIGNRDVIHSNKNGYICKGVENYVDAIKALNDDINSSLVENAYENVIQEFNTSVMVNKYLDIYGKV</sequence>
<dbReference type="EMBL" id="CYZE01000039">
    <property type="protein sequence ID" value="CUP49175.1"/>
    <property type="molecule type" value="Genomic_DNA"/>
</dbReference>
<dbReference type="Pfam" id="PF13439">
    <property type="entry name" value="Glyco_transf_4"/>
    <property type="match status" value="1"/>
</dbReference>
<dbReference type="PANTHER" id="PTHR45947:SF3">
    <property type="entry name" value="SULFOQUINOVOSYL TRANSFERASE SQD2"/>
    <property type="match status" value="1"/>
</dbReference>
<proteinExistence type="predicted"/>
<dbReference type="RefSeq" id="WP_070102589.1">
    <property type="nucleotide sequence ID" value="NZ_CABIXC010000039.1"/>
</dbReference>
<dbReference type="EC" id="2.4.-.-" evidence="3"/>
<dbReference type="Proteomes" id="UP000095651">
    <property type="component" value="Unassembled WGS sequence"/>
</dbReference>
<evidence type="ECO:0000313" key="3">
    <source>
        <dbReference type="EMBL" id="CUP49175.1"/>
    </source>
</evidence>
<dbReference type="Pfam" id="PF00534">
    <property type="entry name" value="Glycos_transf_1"/>
    <property type="match status" value="1"/>
</dbReference>
<keyword evidence="3" id="KW-0328">Glycosyltransferase</keyword>
<dbReference type="Gene3D" id="3.40.50.2000">
    <property type="entry name" value="Glycogen Phosphorylase B"/>
    <property type="match status" value="2"/>
</dbReference>
<evidence type="ECO:0000259" key="1">
    <source>
        <dbReference type="Pfam" id="PF00534"/>
    </source>
</evidence>
<dbReference type="GO" id="GO:0016757">
    <property type="term" value="F:glycosyltransferase activity"/>
    <property type="evidence" value="ECO:0007669"/>
    <property type="project" value="UniProtKB-KW"/>
</dbReference>
<feature type="domain" description="Glycosyl transferase family 1" evidence="1">
    <location>
        <begin position="192"/>
        <end position="327"/>
    </location>
</feature>
<dbReference type="PANTHER" id="PTHR45947">
    <property type="entry name" value="SULFOQUINOVOSYL TRANSFERASE SQD2"/>
    <property type="match status" value="1"/>
</dbReference>
<accession>A0A174NT25</accession>
<dbReference type="SUPFAM" id="SSF53756">
    <property type="entry name" value="UDP-Glycosyltransferase/glycogen phosphorylase"/>
    <property type="match status" value="1"/>
</dbReference>
<dbReference type="InterPro" id="IPR050194">
    <property type="entry name" value="Glycosyltransferase_grp1"/>
</dbReference>
<dbReference type="AlphaFoldDB" id="A0A174NT25"/>
<gene>
    <name evidence="3" type="primary">cotSA</name>
    <name evidence="3" type="ORF">ERS852407_06091</name>
</gene>
<reference evidence="3 4" key="1">
    <citation type="submission" date="2015-09" db="EMBL/GenBank/DDBJ databases">
        <authorList>
            <consortium name="Pathogen Informatics"/>
        </authorList>
    </citation>
    <scope>NUCLEOTIDE SEQUENCE [LARGE SCALE GENOMIC DNA]</scope>
    <source>
        <strain evidence="3 4">2789STDY5608850</strain>
    </source>
</reference>